<proteinExistence type="predicted"/>
<reference evidence="2" key="1">
    <citation type="submission" date="2014-09" db="EMBL/GenBank/DDBJ databases">
        <authorList>
            <person name="Magalhaes I.L.F."/>
            <person name="Oliveira U."/>
            <person name="Santos F.R."/>
            <person name="Vidigal T.H.D.A."/>
            <person name="Brescovit A.D."/>
            <person name="Santos A.J."/>
        </authorList>
    </citation>
    <scope>NUCLEOTIDE SEQUENCE</scope>
    <source>
        <tissue evidence="2">Shoot tissue taken approximately 20 cm above the soil surface</tissue>
    </source>
</reference>
<name>A0A0A9CBP3_ARUDO</name>
<dbReference type="AlphaFoldDB" id="A0A0A9CBP3"/>
<sequence length="22" mass="2272">MPRARGASSRRCGGGPLAWSPT</sequence>
<feature type="region of interest" description="Disordered" evidence="1">
    <location>
        <begin position="1"/>
        <end position="22"/>
    </location>
</feature>
<dbReference type="EMBL" id="GBRH01228968">
    <property type="protein sequence ID" value="JAD68927.1"/>
    <property type="molecule type" value="Transcribed_RNA"/>
</dbReference>
<organism evidence="2">
    <name type="scientific">Arundo donax</name>
    <name type="common">Giant reed</name>
    <name type="synonym">Donax arundinaceus</name>
    <dbReference type="NCBI Taxonomy" id="35708"/>
    <lineage>
        <taxon>Eukaryota</taxon>
        <taxon>Viridiplantae</taxon>
        <taxon>Streptophyta</taxon>
        <taxon>Embryophyta</taxon>
        <taxon>Tracheophyta</taxon>
        <taxon>Spermatophyta</taxon>
        <taxon>Magnoliopsida</taxon>
        <taxon>Liliopsida</taxon>
        <taxon>Poales</taxon>
        <taxon>Poaceae</taxon>
        <taxon>PACMAD clade</taxon>
        <taxon>Arundinoideae</taxon>
        <taxon>Arundineae</taxon>
        <taxon>Arundo</taxon>
    </lineage>
</organism>
<accession>A0A0A9CBP3</accession>
<feature type="compositionally biased region" description="Low complexity" evidence="1">
    <location>
        <begin position="1"/>
        <end position="11"/>
    </location>
</feature>
<protein>
    <submittedName>
        <fullName evidence="2">Uncharacterized protein</fullName>
    </submittedName>
</protein>
<evidence type="ECO:0000313" key="2">
    <source>
        <dbReference type="EMBL" id="JAD68927.1"/>
    </source>
</evidence>
<reference evidence="2" key="2">
    <citation type="journal article" date="2015" name="Data Brief">
        <title>Shoot transcriptome of the giant reed, Arundo donax.</title>
        <authorList>
            <person name="Barrero R.A."/>
            <person name="Guerrero F.D."/>
            <person name="Moolhuijzen P."/>
            <person name="Goolsby J.A."/>
            <person name="Tidwell J."/>
            <person name="Bellgard S.E."/>
            <person name="Bellgard M.I."/>
        </authorList>
    </citation>
    <scope>NUCLEOTIDE SEQUENCE</scope>
    <source>
        <tissue evidence="2">Shoot tissue taken approximately 20 cm above the soil surface</tissue>
    </source>
</reference>
<evidence type="ECO:0000256" key="1">
    <source>
        <dbReference type="SAM" id="MobiDB-lite"/>
    </source>
</evidence>